<name>A0A6I1I9B6_9BURK</name>
<keyword evidence="4" id="KW-1185">Reference proteome</keyword>
<organism evidence="3 4">
    <name type="scientific">Janthinobacterium violaceinigrum</name>
    <dbReference type="NCBI Taxonomy" id="2654252"/>
    <lineage>
        <taxon>Bacteria</taxon>
        <taxon>Pseudomonadati</taxon>
        <taxon>Pseudomonadota</taxon>
        <taxon>Betaproteobacteria</taxon>
        <taxon>Burkholderiales</taxon>
        <taxon>Oxalobacteraceae</taxon>
        <taxon>Janthinobacterium</taxon>
    </lineage>
</organism>
<dbReference type="InterPro" id="IPR050272">
    <property type="entry name" value="Isochorismatase-like_hydrls"/>
</dbReference>
<evidence type="ECO:0000313" key="3">
    <source>
        <dbReference type="EMBL" id="KAB8065036.1"/>
    </source>
</evidence>
<dbReference type="RefSeq" id="WP_152282443.1">
    <property type="nucleotide sequence ID" value="NZ_WFLI01000009.1"/>
</dbReference>
<sequence>MTTTPRRALLVIDVQNEYFTGDMPIEYPSVDISLPNIVTAMAAARAAGVPVIVVQHDAPESSPIFAKGSDGWQLHPQVAAFAADHRINKVMGSAFAGTDLRAWLEGHGIDTLTVIGYMTHNCDAATIFQAAHDGLQVEFLQDATGTLPYANGGGTASAEEIHRVFSTVFHSNFAAVVSTQDWLAAVREGKPLEKDNIYLSNQRARKAATVQGRS</sequence>
<dbReference type="AlphaFoldDB" id="A0A6I1I9B6"/>
<evidence type="ECO:0000259" key="2">
    <source>
        <dbReference type="Pfam" id="PF00857"/>
    </source>
</evidence>
<evidence type="ECO:0000313" key="4">
    <source>
        <dbReference type="Proteomes" id="UP000468717"/>
    </source>
</evidence>
<comment type="caution">
    <text evidence="3">The sequence shown here is derived from an EMBL/GenBank/DDBJ whole genome shotgun (WGS) entry which is preliminary data.</text>
</comment>
<dbReference type="GO" id="GO:0016787">
    <property type="term" value="F:hydrolase activity"/>
    <property type="evidence" value="ECO:0007669"/>
    <property type="project" value="UniProtKB-KW"/>
</dbReference>
<proteinExistence type="predicted"/>
<dbReference type="InterPro" id="IPR036380">
    <property type="entry name" value="Isochorismatase-like_sf"/>
</dbReference>
<dbReference type="SUPFAM" id="SSF52499">
    <property type="entry name" value="Isochorismatase-like hydrolases"/>
    <property type="match status" value="1"/>
</dbReference>
<reference evidence="3 4" key="1">
    <citation type="submission" date="2019-10" db="EMBL/GenBank/DDBJ databases">
        <title>Three novel species isolated from a subtropical stream in China.</title>
        <authorList>
            <person name="Lu H."/>
        </authorList>
    </citation>
    <scope>NUCLEOTIDE SEQUENCE [LARGE SCALE GENOMIC DNA]</scope>
    <source>
        <strain evidence="3 4">FT13W</strain>
    </source>
</reference>
<dbReference type="Pfam" id="PF00857">
    <property type="entry name" value="Isochorismatase"/>
    <property type="match status" value="1"/>
</dbReference>
<gene>
    <name evidence="3" type="ORF">GCN75_10340</name>
</gene>
<accession>A0A6I1I9B6</accession>
<keyword evidence="1" id="KW-0378">Hydrolase</keyword>
<dbReference type="InterPro" id="IPR000868">
    <property type="entry name" value="Isochorismatase-like_dom"/>
</dbReference>
<evidence type="ECO:0000256" key="1">
    <source>
        <dbReference type="ARBA" id="ARBA00022801"/>
    </source>
</evidence>
<dbReference type="PANTHER" id="PTHR43540:SF6">
    <property type="entry name" value="ISOCHORISMATASE-LIKE DOMAIN-CONTAINING PROTEIN"/>
    <property type="match status" value="1"/>
</dbReference>
<protein>
    <submittedName>
        <fullName evidence="3">Isochorismatase family protein</fullName>
    </submittedName>
</protein>
<dbReference type="CDD" id="cd01014">
    <property type="entry name" value="nicotinamidase_related"/>
    <property type="match status" value="1"/>
</dbReference>
<feature type="domain" description="Isochorismatase-like" evidence="2">
    <location>
        <begin position="8"/>
        <end position="148"/>
    </location>
</feature>
<dbReference type="PANTHER" id="PTHR43540">
    <property type="entry name" value="PEROXYUREIDOACRYLATE/UREIDOACRYLATE AMIDOHYDROLASE-RELATED"/>
    <property type="match status" value="1"/>
</dbReference>
<dbReference type="Proteomes" id="UP000468717">
    <property type="component" value="Unassembled WGS sequence"/>
</dbReference>
<dbReference type="Gene3D" id="3.40.50.850">
    <property type="entry name" value="Isochorismatase-like"/>
    <property type="match status" value="1"/>
</dbReference>
<dbReference type="EMBL" id="WFLI01000009">
    <property type="protein sequence ID" value="KAB8065036.1"/>
    <property type="molecule type" value="Genomic_DNA"/>
</dbReference>